<organism evidence="1 2">
    <name type="scientific">Salibacter halophilus</name>
    <dbReference type="NCBI Taxonomy" id="1803916"/>
    <lineage>
        <taxon>Bacteria</taxon>
        <taxon>Pseudomonadati</taxon>
        <taxon>Bacteroidota</taxon>
        <taxon>Flavobacteriia</taxon>
        <taxon>Flavobacteriales</taxon>
        <taxon>Salibacteraceae</taxon>
        <taxon>Salibacter</taxon>
    </lineage>
</organism>
<sequence length="194" mass="22032">MKNSILILTIIFMTGCKAWDPSMISVQKDPISPKLLSLERRMEDLANTTVNTNDDELKVFTEEVEKNLINPYGDKYGYIAYKKNVLDYSPGMGMLLLSSFTLTVPNLFGMPYQTIKYKVEVELRIMDSQNRLIGKYSAIGEAKSTVAYYYGYSIKSAVKRTYPEAIKDAFSKIRPQIQADVKRLNKALKEAGKL</sequence>
<reference evidence="1 2" key="1">
    <citation type="submission" date="2019-09" db="EMBL/GenBank/DDBJ databases">
        <title>Genomes of Cryomorphaceae.</title>
        <authorList>
            <person name="Bowman J.P."/>
        </authorList>
    </citation>
    <scope>NUCLEOTIDE SEQUENCE [LARGE SCALE GENOMIC DNA]</scope>
    <source>
        <strain evidence="1 2">KCTC 52047</strain>
    </source>
</reference>
<dbReference type="AlphaFoldDB" id="A0A6N6MED0"/>
<comment type="caution">
    <text evidence="1">The sequence shown here is derived from an EMBL/GenBank/DDBJ whole genome shotgun (WGS) entry which is preliminary data.</text>
</comment>
<evidence type="ECO:0000313" key="1">
    <source>
        <dbReference type="EMBL" id="KAB1066065.1"/>
    </source>
</evidence>
<proteinExistence type="predicted"/>
<evidence type="ECO:0000313" key="2">
    <source>
        <dbReference type="Proteomes" id="UP000435357"/>
    </source>
</evidence>
<dbReference type="PROSITE" id="PS51257">
    <property type="entry name" value="PROKAR_LIPOPROTEIN"/>
    <property type="match status" value="1"/>
</dbReference>
<protein>
    <submittedName>
        <fullName evidence="1">Uncharacterized protein</fullName>
    </submittedName>
</protein>
<dbReference type="OrthoDB" id="883886at2"/>
<name>A0A6N6MED0_9FLAO</name>
<accession>A0A6N6MED0</accession>
<dbReference type="EMBL" id="WACR01000001">
    <property type="protein sequence ID" value="KAB1066065.1"/>
    <property type="molecule type" value="Genomic_DNA"/>
</dbReference>
<dbReference type="Proteomes" id="UP000435357">
    <property type="component" value="Unassembled WGS sequence"/>
</dbReference>
<dbReference type="RefSeq" id="WP_151166053.1">
    <property type="nucleotide sequence ID" value="NZ_WACR01000001.1"/>
</dbReference>
<keyword evidence="2" id="KW-1185">Reference proteome</keyword>
<gene>
    <name evidence="1" type="ORF">F3059_00935</name>
</gene>